<reference evidence="2" key="1">
    <citation type="journal article" date="2019" name="Microbiol. Immunol.">
        <title>Molecular and phenotypic characterization of Leptospira johnsonii sp. nov., Leptospira ellinghausenii sp. nov. and Leptospira ryugenii sp. nov. isolated from soil and water in Japan.</title>
        <authorList>
            <person name="Masuzawa T."/>
            <person name="Saito M."/>
            <person name="Nakao R."/>
            <person name="Nikaido Y."/>
            <person name="Matsumoto M."/>
            <person name="Ogawa M."/>
            <person name="Yokoyama M."/>
            <person name="Hidaka Y."/>
            <person name="Tomita J."/>
            <person name="Sakakibara K."/>
            <person name="Suzuki K."/>
            <person name="Yasuda S."/>
            <person name="Sato H."/>
            <person name="Yamaguchi M."/>
            <person name="Yoshida S.I."/>
            <person name="Koizumi N."/>
            <person name="Kawamura Y."/>
        </authorList>
    </citation>
    <scope>NUCLEOTIDE SEQUENCE [LARGE SCALE GENOMIC DNA]</scope>
    <source>
        <strain evidence="2">E18</strain>
    </source>
</reference>
<dbReference type="Proteomes" id="UP000245206">
    <property type="component" value="Unassembled WGS sequence"/>
</dbReference>
<evidence type="ECO:0000313" key="1">
    <source>
        <dbReference type="EMBL" id="GBF44507.1"/>
    </source>
</evidence>
<comment type="caution">
    <text evidence="1">The sequence shown here is derived from an EMBL/GenBank/DDBJ whole genome shotgun (WGS) entry which is preliminary data.</text>
</comment>
<organism evidence="1 2">
    <name type="scientific">Leptospira ellinghausenii</name>
    <dbReference type="NCBI Taxonomy" id="1917822"/>
    <lineage>
        <taxon>Bacteria</taxon>
        <taxon>Pseudomonadati</taxon>
        <taxon>Spirochaetota</taxon>
        <taxon>Spirochaetia</taxon>
        <taxon>Leptospirales</taxon>
        <taxon>Leptospiraceae</taxon>
        <taxon>Leptospira</taxon>
    </lineage>
</organism>
<evidence type="ECO:0000313" key="2">
    <source>
        <dbReference type="Proteomes" id="UP000245206"/>
    </source>
</evidence>
<accession>A0A2P2DIL1</accession>
<dbReference type="RefSeq" id="WP_108961479.1">
    <property type="nucleotide sequence ID" value="NZ_BFAZ01000013.1"/>
</dbReference>
<dbReference type="AlphaFoldDB" id="A0A2P2DIL1"/>
<keyword evidence="2" id="KW-1185">Reference proteome</keyword>
<sequence>MNKFPLIKDFEFKERNTYKMNFESSFLENATITLAAQKSNRLDSITQALVTIVENKITAILPDDLKRGDYEYDLEINRNGIIITEFKGRVSIT</sequence>
<dbReference type="OrthoDB" id="332181at2"/>
<name>A0A2P2DIL1_9LEPT</name>
<dbReference type="EMBL" id="BFAZ01000013">
    <property type="protein sequence ID" value="GBF44507.1"/>
    <property type="molecule type" value="Genomic_DNA"/>
</dbReference>
<gene>
    <name evidence="1" type="ORF">LPTSP2_38100</name>
</gene>
<protein>
    <submittedName>
        <fullName evidence="1">Uncharacterized protein</fullName>
    </submittedName>
</protein>
<proteinExistence type="predicted"/>